<evidence type="ECO:0000256" key="2">
    <source>
        <dbReference type="ARBA" id="ARBA00023125"/>
    </source>
</evidence>
<dbReference type="Pfam" id="PF07729">
    <property type="entry name" value="FCD"/>
    <property type="match status" value="1"/>
</dbReference>
<evidence type="ECO:0000256" key="3">
    <source>
        <dbReference type="ARBA" id="ARBA00023163"/>
    </source>
</evidence>
<evidence type="ECO:0000313" key="5">
    <source>
        <dbReference type="EMBL" id="TCT01731.1"/>
    </source>
</evidence>
<dbReference type="PROSITE" id="PS50949">
    <property type="entry name" value="HTH_GNTR"/>
    <property type="match status" value="1"/>
</dbReference>
<dbReference type="InterPro" id="IPR036388">
    <property type="entry name" value="WH-like_DNA-bd_sf"/>
</dbReference>
<keyword evidence="2 5" id="KW-0238">DNA-binding</keyword>
<dbReference type="SMART" id="SM00345">
    <property type="entry name" value="HTH_GNTR"/>
    <property type="match status" value="1"/>
</dbReference>
<protein>
    <submittedName>
        <fullName evidence="5">DNA-binding GntR family transcriptional regulator</fullName>
    </submittedName>
</protein>
<keyword evidence="6" id="KW-1185">Reference proteome</keyword>
<dbReference type="GO" id="GO:0003677">
    <property type="term" value="F:DNA binding"/>
    <property type="evidence" value="ECO:0007669"/>
    <property type="project" value="UniProtKB-KW"/>
</dbReference>
<dbReference type="AlphaFoldDB" id="A0A4R3LNK1"/>
<feature type="domain" description="HTH gntR-type" evidence="4">
    <location>
        <begin position="24"/>
        <end position="91"/>
    </location>
</feature>
<accession>A0A4R3LNK1</accession>
<dbReference type="PRINTS" id="PR00035">
    <property type="entry name" value="HTHGNTR"/>
</dbReference>
<proteinExistence type="predicted"/>
<keyword evidence="1" id="KW-0805">Transcription regulation</keyword>
<dbReference type="InterPro" id="IPR000524">
    <property type="entry name" value="Tscrpt_reg_HTH_GntR"/>
</dbReference>
<dbReference type="InterPro" id="IPR036390">
    <property type="entry name" value="WH_DNA-bd_sf"/>
</dbReference>
<dbReference type="InterPro" id="IPR008920">
    <property type="entry name" value="TF_FadR/GntR_C"/>
</dbReference>
<dbReference type="EMBL" id="SMAI01000017">
    <property type="protein sequence ID" value="TCT01731.1"/>
    <property type="molecule type" value="Genomic_DNA"/>
</dbReference>
<dbReference type="SUPFAM" id="SSF46785">
    <property type="entry name" value="Winged helix' DNA-binding domain"/>
    <property type="match status" value="1"/>
</dbReference>
<dbReference type="RefSeq" id="WP_165933841.1">
    <property type="nucleotide sequence ID" value="NZ_SMAI01000017.1"/>
</dbReference>
<dbReference type="Proteomes" id="UP000294664">
    <property type="component" value="Unassembled WGS sequence"/>
</dbReference>
<dbReference type="SUPFAM" id="SSF48008">
    <property type="entry name" value="GntR ligand-binding domain-like"/>
    <property type="match status" value="1"/>
</dbReference>
<dbReference type="Gene3D" id="1.20.120.530">
    <property type="entry name" value="GntR ligand-binding domain-like"/>
    <property type="match status" value="1"/>
</dbReference>
<dbReference type="Pfam" id="PF00392">
    <property type="entry name" value="GntR"/>
    <property type="match status" value="1"/>
</dbReference>
<dbReference type="InterPro" id="IPR011711">
    <property type="entry name" value="GntR_C"/>
</dbReference>
<name>A0A4R3LNK1_9HYPH</name>
<dbReference type="PANTHER" id="PTHR43537">
    <property type="entry name" value="TRANSCRIPTIONAL REGULATOR, GNTR FAMILY"/>
    <property type="match status" value="1"/>
</dbReference>
<sequence>MAEQDQTGSATEIERDDSALVMREPIHDQILPHIRRAIVESRFGPGERLSEPLLCRQYGISRTPLRQVLKSLEAEGLVRLVPHVGAIVTDPDVEDLGEKMDVLMALEQLAATRVAQARRPRAVARIQRIYDKMCKAAETGDAAAYYQLNDTFHRAIVTGCENATLETMHQNIMWHVHRERHRVNTHEPFSVHAAEHHAAIVDAIAAGDGDAAGRAMRQHLEDVARVLMAHRKAHGGA</sequence>
<evidence type="ECO:0000313" key="6">
    <source>
        <dbReference type="Proteomes" id="UP000294664"/>
    </source>
</evidence>
<evidence type="ECO:0000256" key="1">
    <source>
        <dbReference type="ARBA" id="ARBA00023015"/>
    </source>
</evidence>
<reference evidence="5 6" key="1">
    <citation type="submission" date="2019-03" db="EMBL/GenBank/DDBJ databases">
        <title>Genomic Encyclopedia of Type Strains, Phase IV (KMG-IV): sequencing the most valuable type-strain genomes for metagenomic binning, comparative biology and taxonomic classification.</title>
        <authorList>
            <person name="Goeker M."/>
        </authorList>
    </citation>
    <scope>NUCLEOTIDE SEQUENCE [LARGE SCALE GENOMIC DNA]</scope>
    <source>
        <strain evidence="5 6">DSM 9035</strain>
    </source>
</reference>
<comment type="caution">
    <text evidence="5">The sequence shown here is derived from an EMBL/GenBank/DDBJ whole genome shotgun (WGS) entry which is preliminary data.</text>
</comment>
<dbReference type="CDD" id="cd07377">
    <property type="entry name" value="WHTH_GntR"/>
    <property type="match status" value="1"/>
</dbReference>
<organism evidence="5 6">
    <name type="scientific">Aquabacter spiritensis</name>
    <dbReference type="NCBI Taxonomy" id="933073"/>
    <lineage>
        <taxon>Bacteria</taxon>
        <taxon>Pseudomonadati</taxon>
        <taxon>Pseudomonadota</taxon>
        <taxon>Alphaproteobacteria</taxon>
        <taxon>Hyphomicrobiales</taxon>
        <taxon>Xanthobacteraceae</taxon>
        <taxon>Aquabacter</taxon>
    </lineage>
</organism>
<dbReference type="PANTHER" id="PTHR43537:SF5">
    <property type="entry name" value="UXU OPERON TRANSCRIPTIONAL REGULATOR"/>
    <property type="match status" value="1"/>
</dbReference>
<dbReference type="Gene3D" id="1.10.10.10">
    <property type="entry name" value="Winged helix-like DNA-binding domain superfamily/Winged helix DNA-binding domain"/>
    <property type="match status" value="1"/>
</dbReference>
<dbReference type="GO" id="GO:0003700">
    <property type="term" value="F:DNA-binding transcription factor activity"/>
    <property type="evidence" value="ECO:0007669"/>
    <property type="project" value="InterPro"/>
</dbReference>
<dbReference type="SMART" id="SM00895">
    <property type="entry name" value="FCD"/>
    <property type="match status" value="1"/>
</dbReference>
<keyword evidence="3" id="KW-0804">Transcription</keyword>
<evidence type="ECO:0000259" key="4">
    <source>
        <dbReference type="PROSITE" id="PS50949"/>
    </source>
</evidence>
<gene>
    <name evidence="5" type="ORF">EDC64_11784</name>
</gene>